<evidence type="ECO:0000313" key="3">
    <source>
        <dbReference type="EMBL" id="MFC4310737.1"/>
    </source>
</evidence>
<keyword evidence="4" id="KW-1185">Reference proteome</keyword>
<dbReference type="Proteomes" id="UP001595904">
    <property type="component" value="Unassembled WGS sequence"/>
</dbReference>
<organism evidence="3 4">
    <name type="scientific">Steroidobacter flavus</name>
    <dbReference type="NCBI Taxonomy" id="1842136"/>
    <lineage>
        <taxon>Bacteria</taxon>
        <taxon>Pseudomonadati</taxon>
        <taxon>Pseudomonadota</taxon>
        <taxon>Gammaproteobacteria</taxon>
        <taxon>Steroidobacterales</taxon>
        <taxon>Steroidobacteraceae</taxon>
        <taxon>Steroidobacter</taxon>
    </lineage>
</organism>
<dbReference type="RefSeq" id="WP_380598479.1">
    <property type="nucleotide sequence ID" value="NZ_JBHSDU010000003.1"/>
</dbReference>
<dbReference type="NCBIfam" id="TIGR02595">
    <property type="entry name" value="PEP_CTERM"/>
    <property type="match status" value="1"/>
</dbReference>
<reference evidence="4" key="1">
    <citation type="journal article" date="2019" name="Int. J. Syst. Evol. Microbiol.">
        <title>The Global Catalogue of Microorganisms (GCM) 10K type strain sequencing project: providing services to taxonomists for standard genome sequencing and annotation.</title>
        <authorList>
            <consortium name="The Broad Institute Genomics Platform"/>
            <consortium name="The Broad Institute Genome Sequencing Center for Infectious Disease"/>
            <person name="Wu L."/>
            <person name="Ma J."/>
        </authorList>
    </citation>
    <scope>NUCLEOTIDE SEQUENCE [LARGE SCALE GENOMIC DNA]</scope>
    <source>
        <strain evidence="4">CGMCC 1.10759</strain>
    </source>
</reference>
<comment type="caution">
    <text evidence="3">The sequence shown here is derived from an EMBL/GenBank/DDBJ whole genome shotgun (WGS) entry which is preliminary data.</text>
</comment>
<accession>A0ABV8SUU3</accession>
<feature type="domain" description="Ice-binding protein C-terminal" evidence="2">
    <location>
        <begin position="217"/>
        <end position="241"/>
    </location>
</feature>
<evidence type="ECO:0000313" key="4">
    <source>
        <dbReference type="Proteomes" id="UP001595904"/>
    </source>
</evidence>
<sequence>MTKNIGCWFAAAVLMSFAAQSDAVPITFEFNAAPYSVGWNGSEADVPAPFNNTANVWGSLISGSFTIESDTPATPFSIDHNGSWLTLLGSYDNPVTQADFTVAGQQFSFDSSRADAYSLGTVIDLPSPATDPTLNYDWIGVDINLGAGLFSGEYSHLVTTLSLSRTERDPGIIASTDLLGNLMPSTNWSVFFTIYDPGSFDWYQIHAPVTSLTQVSSVPEPTTSALLGVALVLGFSTLGRRKRA</sequence>
<feature type="signal peptide" evidence="1">
    <location>
        <begin position="1"/>
        <end position="23"/>
    </location>
</feature>
<protein>
    <submittedName>
        <fullName evidence="3">PEP-CTERM sorting domain-containing protein</fullName>
    </submittedName>
</protein>
<evidence type="ECO:0000256" key="1">
    <source>
        <dbReference type="SAM" id="SignalP"/>
    </source>
</evidence>
<feature type="chain" id="PRO_5046791769" evidence="1">
    <location>
        <begin position="24"/>
        <end position="244"/>
    </location>
</feature>
<dbReference type="InterPro" id="IPR013424">
    <property type="entry name" value="Ice-binding_C"/>
</dbReference>
<keyword evidence="1" id="KW-0732">Signal</keyword>
<dbReference type="Pfam" id="PF07589">
    <property type="entry name" value="PEP-CTERM"/>
    <property type="match status" value="1"/>
</dbReference>
<dbReference type="EMBL" id="JBHSDU010000003">
    <property type="protein sequence ID" value="MFC4310737.1"/>
    <property type="molecule type" value="Genomic_DNA"/>
</dbReference>
<name>A0ABV8SUU3_9GAMM</name>
<evidence type="ECO:0000259" key="2">
    <source>
        <dbReference type="Pfam" id="PF07589"/>
    </source>
</evidence>
<gene>
    <name evidence="3" type="ORF">ACFPN2_16710</name>
</gene>
<proteinExistence type="predicted"/>